<evidence type="ECO:0000256" key="2">
    <source>
        <dbReference type="ARBA" id="ARBA00007656"/>
    </source>
</evidence>
<proteinExistence type="inferred from homology"/>
<evidence type="ECO:0000256" key="6">
    <source>
        <dbReference type="ARBA" id="ARBA00030642"/>
    </source>
</evidence>
<comment type="similarity">
    <text evidence="2">Belongs to the PpiC/parvulin rotamase family.</text>
</comment>
<keyword evidence="8 11" id="KW-0413">Isomerase</keyword>
<dbReference type="GO" id="GO:0016853">
    <property type="term" value="F:isomerase activity"/>
    <property type="evidence" value="ECO:0007669"/>
    <property type="project" value="UniProtKB-KW"/>
</dbReference>
<feature type="domain" description="PpiC" evidence="10">
    <location>
        <begin position="173"/>
        <end position="221"/>
    </location>
</feature>
<organism evidence="11 12">
    <name type="scientific">Novosphingobium album</name>
    <name type="common">ex Liu et al. 2023</name>
    <dbReference type="NCBI Taxonomy" id="3031130"/>
    <lineage>
        <taxon>Bacteria</taxon>
        <taxon>Pseudomonadati</taxon>
        <taxon>Pseudomonadota</taxon>
        <taxon>Alphaproteobacteria</taxon>
        <taxon>Sphingomonadales</taxon>
        <taxon>Sphingomonadaceae</taxon>
        <taxon>Novosphingobium</taxon>
    </lineage>
</organism>
<evidence type="ECO:0000313" key="12">
    <source>
        <dbReference type="Proteomes" id="UP001216253"/>
    </source>
</evidence>
<gene>
    <name evidence="11" type="ORF">PYV00_17960</name>
</gene>
<evidence type="ECO:0000259" key="10">
    <source>
        <dbReference type="PROSITE" id="PS50198"/>
    </source>
</evidence>
<dbReference type="InterPro" id="IPR000297">
    <property type="entry name" value="PPIase_PpiC"/>
</dbReference>
<evidence type="ECO:0000256" key="1">
    <source>
        <dbReference type="ARBA" id="ARBA00000971"/>
    </source>
</evidence>
<dbReference type="InterPro" id="IPR050245">
    <property type="entry name" value="PrsA_foldase"/>
</dbReference>
<keyword evidence="12" id="KW-1185">Reference proteome</keyword>
<dbReference type="EMBL" id="JARESE010000062">
    <property type="protein sequence ID" value="MDE8653589.1"/>
    <property type="molecule type" value="Genomic_DNA"/>
</dbReference>
<feature type="transmembrane region" description="Helical" evidence="9">
    <location>
        <begin position="12"/>
        <end position="34"/>
    </location>
</feature>
<keyword evidence="9" id="KW-0812">Transmembrane</keyword>
<dbReference type="InterPro" id="IPR027304">
    <property type="entry name" value="Trigger_fact/SurA_dom_sf"/>
</dbReference>
<dbReference type="SUPFAM" id="SSF109998">
    <property type="entry name" value="Triger factor/SurA peptide-binding domain-like"/>
    <property type="match status" value="1"/>
</dbReference>
<dbReference type="InterPro" id="IPR046357">
    <property type="entry name" value="PPIase_dom_sf"/>
</dbReference>
<dbReference type="RefSeq" id="WP_275229672.1">
    <property type="nucleotide sequence ID" value="NZ_JARESE010000062.1"/>
</dbReference>
<evidence type="ECO:0000256" key="8">
    <source>
        <dbReference type="PROSITE-ProRule" id="PRU00278"/>
    </source>
</evidence>
<keyword evidence="5 8" id="KW-0697">Rotamase</keyword>
<evidence type="ECO:0000256" key="3">
    <source>
        <dbReference type="ARBA" id="ARBA00013194"/>
    </source>
</evidence>
<evidence type="ECO:0000256" key="7">
    <source>
        <dbReference type="ARBA" id="ARBA00031484"/>
    </source>
</evidence>
<dbReference type="Pfam" id="PF13145">
    <property type="entry name" value="Rotamase_2"/>
    <property type="match status" value="1"/>
</dbReference>
<protein>
    <recommendedName>
        <fullName evidence="4">Parvulin-like PPIase</fullName>
        <ecNumber evidence="3">5.2.1.8</ecNumber>
    </recommendedName>
    <alternativeName>
        <fullName evidence="6">Peptidyl-prolyl cis-trans isomerase plp</fullName>
    </alternativeName>
    <alternativeName>
        <fullName evidence="7">Rotamase plp</fullName>
    </alternativeName>
</protein>
<evidence type="ECO:0000256" key="5">
    <source>
        <dbReference type="ARBA" id="ARBA00023110"/>
    </source>
</evidence>
<comment type="catalytic activity">
    <reaction evidence="1">
        <text>[protein]-peptidylproline (omega=180) = [protein]-peptidylproline (omega=0)</text>
        <dbReference type="Rhea" id="RHEA:16237"/>
        <dbReference type="Rhea" id="RHEA-COMP:10747"/>
        <dbReference type="Rhea" id="RHEA-COMP:10748"/>
        <dbReference type="ChEBI" id="CHEBI:83833"/>
        <dbReference type="ChEBI" id="CHEBI:83834"/>
        <dbReference type="EC" id="5.2.1.8"/>
    </reaction>
</comment>
<accession>A0ABT5WUK9</accession>
<sequence>MRQLIAWLRGTALRDPFVIFLVVSGAIFLLYWSVVGRKQTIEVPVSVQRSLADDYSLMTGHAPDAEAKQKLIDDYVANELLFREAIARGMHMTDKATKQRLIDRVRFMIAGAPADPTEDQLIAWYASHQDLYRAEPEISLRHVFFEKQPADAPALLARLNGGGTVAGDDFWMGHDLSKYGISMLRGMFGQPFLDAIKDQPVGTWAGPIRSTRGWHFVEVLGRGDAKLLPYPVARDQVRQDYLAAETGAAVEKEVARLKQGYKIRVES</sequence>
<keyword evidence="9" id="KW-1133">Transmembrane helix</keyword>
<dbReference type="PANTHER" id="PTHR47245:SF2">
    <property type="entry name" value="PEPTIDYL-PROLYL CIS-TRANS ISOMERASE HP_0175-RELATED"/>
    <property type="match status" value="1"/>
</dbReference>
<name>A0ABT5WUK9_9SPHN</name>
<evidence type="ECO:0000256" key="4">
    <source>
        <dbReference type="ARBA" id="ARBA00018370"/>
    </source>
</evidence>
<evidence type="ECO:0000256" key="9">
    <source>
        <dbReference type="SAM" id="Phobius"/>
    </source>
</evidence>
<dbReference type="Gene3D" id="3.10.50.40">
    <property type="match status" value="1"/>
</dbReference>
<reference evidence="11 12" key="1">
    <citation type="submission" date="2023-03" db="EMBL/GenBank/DDBJ databases">
        <title>NovoSphingobium album sp. nov. isolated from polycyclic aromatic hydrocarbons- and heavy-metal polluted soil.</title>
        <authorList>
            <person name="Liu Z."/>
            <person name="Wang K."/>
        </authorList>
    </citation>
    <scope>NUCLEOTIDE SEQUENCE [LARGE SCALE GENOMIC DNA]</scope>
    <source>
        <strain evidence="11 12">H3SJ31-1</strain>
    </source>
</reference>
<comment type="caution">
    <text evidence="11">The sequence shown here is derived from an EMBL/GenBank/DDBJ whole genome shotgun (WGS) entry which is preliminary data.</text>
</comment>
<dbReference type="PROSITE" id="PS50198">
    <property type="entry name" value="PPIC_PPIASE_2"/>
    <property type="match status" value="1"/>
</dbReference>
<dbReference type="EC" id="5.2.1.8" evidence="3"/>
<dbReference type="Proteomes" id="UP001216253">
    <property type="component" value="Unassembled WGS sequence"/>
</dbReference>
<evidence type="ECO:0000313" key="11">
    <source>
        <dbReference type="EMBL" id="MDE8653589.1"/>
    </source>
</evidence>
<dbReference type="PANTHER" id="PTHR47245">
    <property type="entry name" value="PEPTIDYLPROLYL ISOMERASE"/>
    <property type="match status" value="1"/>
</dbReference>
<keyword evidence="9" id="KW-0472">Membrane</keyword>